<evidence type="ECO:0000313" key="2">
    <source>
        <dbReference type="EMBL" id="KAI0501124.1"/>
    </source>
</evidence>
<organism evidence="2 3">
    <name type="scientific">Dendrobium nobile</name>
    <name type="common">Orchid</name>
    <dbReference type="NCBI Taxonomy" id="94219"/>
    <lineage>
        <taxon>Eukaryota</taxon>
        <taxon>Viridiplantae</taxon>
        <taxon>Streptophyta</taxon>
        <taxon>Embryophyta</taxon>
        <taxon>Tracheophyta</taxon>
        <taxon>Spermatophyta</taxon>
        <taxon>Magnoliopsida</taxon>
        <taxon>Liliopsida</taxon>
        <taxon>Asparagales</taxon>
        <taxon>Orchidaceae</taxon>
        <taxon>Epidendroideae</taxon>
        <taxon>Malaxideae</taxon>
        <taxon>Dendrobiinae</taxon>
        <taxon>Dendrobium</taxon>
    </lineage>
</organism>
<sequence length="70" mass="7583">MWNLAALDDDVVRGAGPGIEEDDEIKEEEDNQDGAKTLVANAEKETLTRTVGLVLNGQDCVKSDQLGPRE</sequence>
<comment type="caution">
    <text evidence="2">The sequence shown here is derived from an EMBL/GenBank/DDBJ whole genome shotgun (WGS) entry which is preliminary data.</text>
</comment>
<reference evidence="2" key="1">
    <citation type="journal article" date="2022" name="Front. Genet.">
        <title>Chromosome-Scale Assembly of the Dendrobium nobile Genome Provides Insights Into the Molecular Mechanism of the Biosynthesis of the Medicinal Active Ingredient of Dendrobium.</title>
        <authorList>
            <person name="Xu Q."/>
            <person name="Niu S.-C."/>
            <person name="Li K.-L."/>
            <person name="Zheng P.-J."/>
            <person name="Zhang X.-J."/>
            <person name="Jia Y."/>
            <person name="Liu Y."/>
            <person name="Niu Y.-X."/>
            <person name="Yu L.-H."/>
            <person name="Chen D.-F."/>
            <person name="Zhang G.-Q."/>
        </authorList>
    </citation>
    <scope>NUCLEOTIDE SEQUENCE</scope>
    <source>
        <tissue evidence="2">Leaf</tissue>
    </source>
</reference>
<gene>
    <name evidence="2" type="ORF">KFK09_016067</name>
</gene>
<keyword evidence="3" id="KW-1185">Reference proteome</keyword>
<feature type="region of interest" description="Disordered" evidence="1">
    <location>
        <begin position="13"/>
        <end position="33"/>
    </location>
</feature>
<dbReference type="EMBL" id="JAGYWB010000012">
    <property type="protein sequence ID" value="KAI0501124.1"/>
    <property type="molecule type" value="Genomic_DNA"/>
</dbReference>
<protein>
    <submittedName>
        <fullName evidence="2">Uncharacterized protein</fullName>
    </submittedName>
</protein>
<dbReference type="AlphaFoldDB" id="A0A8T3AYK6"/>
<proteinExistence type="predicted"/>
<evidence type="ECO:0000313" key="3">
    <source>
        <dbReference type="Proteomes" id="UP000829196"/>
    </source>
</evidence>
<accession>A0A8T3AYK6</accession>
<name>A0A8T3AYK6_DENNO</name>
<feature type="compositionally biased region" description="Acidic residues" evidence="1">
    <location>
        <begin position="19"/>
        <end position="32"/>
    </location>
</feature>
<dbReference type="Proteomes" id="UP000829196">
    <property type="component" value="Unassembled WGS sequence"/>
</dbReference>
<evidence type="ECO:0000256" key="1">
    <source>
        <dbReference type="SAM" id="MobiDB-lite"/>
    </source>
</evidence>